<dbReference type="AlphaFoldDB" id="A0A9E9P594"/>
<proteinExistence type="predicted"/>
<dbReference type="KEGG" id="ovb:NB640_04320"/>
<gene>
    <name evidence="2" type="ORF">NB640_04320</name>
</gene>
<keyword evidence="1" id="KW-0472">Membrane</keyword>
<dbReference type="Proteomes" id="UP001156215">
    <property type="component" value="Chromosome"/>
</dbReference>
<organism evidence="2 3">
    <name type="scientific">Oxalobacter vibrioformis</name>
    <dbReference type="NCBI Taxonomy" id="933080"/>
    <lineage>
        <taxon>Bacteria</taxon>
        <taxon>Pseudomonadati</taxon>
        <taxon>Pseudomonadota</taxon>
        <taxon>Betaproteobacteria</taxon>
        <taxon>Burkholderiales</taxon>
        <taxon>Oxalobacteraceae</taxon>
        <taxon>Oxalobacter</taxon>
    </lineage>
</organism>
<feature type="transmembrane region" description="Helical" evidence="1">
    <location>
        <begin position="22"/>
        <end position="42"/>
    </location>
</feature>
<accession>A0A9E9P594</accession>
<evidence type="ECO:0000313" key="3">
    <source>
        <dbReference type="Proteomes" id="UP001156215"/>
    </source>
</evidence>
<dbReference type="RefSeq" id="WP_269309943.1">
    <property type="nucleotide sequence ID" value="NZ_CP098242.1"/>
</dbReference>
<sequence length="151" mass="16982">MIETADKCPHCDSLGPKKNRRVMWMMIGLVIVLAGAMGLIIFNRSQEKVRTRAEIDAARRAEKIHQRIMSATFLLKTSVADPDSVQMDDIKTNIDGSVLCYQYSVKDRNGKMQKKKAAFAEGDFHYSAGSWGIYCQSKDIMEVPDKPPPID</sequence>
<protein>
    <submittedName>
        <fullName evidence="2">Uncharacterized protein</fullName>
    </submittedName>
</protein>
<keyword evidence="3" id="KW-1185">Reference proteome</keyword>
<name>A0A9E9P594_9BURK</name>
<dbReference type="EMBL" id="CP098242">
    <property type="protein sequence ID" value="WAW10876.1"/>
    <property type="molecule type" value="Genomic_DNA"/>
</dbReference>
<keyword evidence="1" id="KW-0812">Transmembrane</keyword>
<keyword evidence="1" id="KW-1133">Transmembrane helix</keyword>
<reference evidence="2" key="1">
    <citation type="journal article" date="2022" name="Front. Microbiol.">
        <title>New perspectives on an old grouping: The genomic and phenotypic variability of Oxalobacter formigenes and the implications for calcium oxalate stone prevention.</title>
        <authorList>
            <person name="Chmiel J.A."/>
            <person name="Carr C."/>
            <person name="Stuivenberg G.A."/>
            <person name="Venema R."/>
            <person name="Chanyi R.M."/>
            <person name="Al K.F."/>
            <person name="Giguere D."/>
            <person name="Say H."/>
            <person name="Akouris P.P."/>
            <person name="Dominguez Romero S.A."/>
            <person name="Kwong A."/>
            <person name="Tai V."/>
            <person name="Koval S.F."/>
            <person name="Razvi H."/>
            <person name="Bjazevic J."/>
            <person name="Burton J.P."/>
        </authorList>
    </citation>
    <scope>NUCLEOTIDE SEQUENCE</scope>
    <source>
        <strain evidence="2">WoOx3</strain>
    </source>
</reference>
<evidence type="ECO:0000256" key="1">
    <source>
        <dbReference type="SAM" id="Phobius"/>
    </source>
</evidence>
<evidence type="ECO:0000313" key="2">
    <source>
        <dbReference type="EMBL" id="WAW10876.1"/>
    </source>
</evidence>